<evidence type="ECO:0000313" key="3">
    <source>
        <dbReference type="EMBL" id="MBA0551430.1"/>
    </source>
</evidence>
<protein>
    <submittedName>
        <fullName evidence="3">Uncharacterized protein</fullName>
    </submittedName>
</protein>
<dbReference type="PROSITE" id="PS51257">
    <property type="entry name" value="PROKAR_LIPOPROTEIN"/>
    <property type="match status" value="1"/>
</dbReference>
<evidence type="ECO:0000313" key="4">
    <source>
        <dbReference type="Proteomes" id="UP000593572"/>
    </source>
</evidence>
<feature type="signal peptide" evidence="2">
    <location>
        <begin position="1"/>
        <end position="18"/>
    </location>
</feature>
<accession>A0A7J8LG67</accession>
<dbReference type="AlphaFoldDB" id="A0A7J8LG67"/>
<evidence type="ECO:0000256" key="2">
    <source>
        <dbReference type="SAM" id="SignalP"/>
    </source>
</evidence>
<reference evidence="3 4" key="1">
    <citation type="journal article" date="2019" name="Genome Biol. Evol.">
        <title>Insights into the evolution of the New World diploid cottons (Gossypium, subgenus Houzingenia) based on genome sequencing.</title>
        <authorList>
            <person name="Grover C.E."/>
            <person name="Arick M.A. 2nd"/>
            <person name="Thrash A."/>
            <person name="Conover J.L."/>
            <person name="Sanders W.S."/>
            <person name="Peterson D.G."/>
            <person name="Frelichowski J.E."/>
            <person name="Scheffler J.A."/>
            <person name="Scheffler B.E."/>
            <person name="Wendel J.F."/>
        </authorList>
    </citation>
    <scope>NUCLEOTIDE SEQUENCE [LARGE SCALE GENOMIC DNA]</scope>
    <source>
        <strain evidence="3">157</strain>
        <tissue evidence="3">Leaf</tissue>
    </source>
</reference>
<dbReference type="EMBL" id="JABEZX010000002">
    <property type="protein sequence ID" value="MBA0551430.1"/>
    <property type="molecule type" value="Genomic_DNA"/>
</dbReference>
<proteinExistence type="predicted"/>
<feature type="region of interest" description="Disordered" evidence="1">
    <location>
        <begin position="53"/>
        <end position="87"/>
    </location>
</feature>
<feature type="compositionally biased region" description="Basic and acidic residues" evidence="1">
    <location>
        <begin position="53"/>
        <end position="70"/>
    </location>
</feature>
<gene>
    <name evidence="3" type="ORF">Golob_022314</name>
</gene>
<dbReference type="Proteomes" id="UP000593572">
    <property type="component" value="Unassembled WGS sequence"/>
</dbReference>
<feature type="chain" id="PRO_5029633727" evidence="2">
    <location>
        <begin position="19"/>
        <end position="120"/>
    </location>
</feature>
<dbReference type="PANTHER" id="PTHR36040:SF3">
    <property type="entry name" value="OS04G0188500 PROTEIN"/>
    <property type="match status" value="1"/>
</dbReference>
<evidence type="ECO:0000256" key="1">
    <source>
        <dbReference type="SAM" id="MobiDB-lite"/>
    </source>
</evidence>
<keyword evidence="2" id="KW-0732">Signal</keyword>
<comment type="caution">
    <text evidence="3">The sequence shown here is derived from an EMBL/GenBank/DDBJ whole genome shotgun (WGS) entry which is preliminary data.</text>
</comment>
<keyword evidence="4" id="KW-1185">Reference proteome</keyword>
<name>A0A7J8LG67_9ROSI</name>
<dbReference type="PANTHER" id="PTHR36040">
    <property type="entry name" value="OS04G0188500 PROTEIN"/>
    <property type="match status" value="1"/>
</dbReference>
<sequence length="120" mass="13623">MWSVKLLVLCLVAMMVSSSCMTTRPTRAVTGGTYGWREQQRYHVVRKENAVERRKNMVEDSSDKNIDNHHNIPRQRPPKGYTTTASDSPTLMVHRRLVLSERVVGGDGNGGLLCEARLRR</sequence>
<organism evidence="3 4">
    <name type="scientific">Gossypium lobatum</name>
    <dbReference type="NCBI Taxonomy" id="34289"/>
    <lineage>
        <taxon>Eukaryota</taxon>
        <taxon>Viridiplantae</taxon>
        <taxon>Streptophyta</taxon>
        <taxon>Embryophyta</taxon>
        <taxon>Tracheophyta</taxon>
        <taxon>Spermatophyta</taxon>
        <taxon>Magnoliopsida</taxon>
        <taxon>eudicotyledons</taxon>
        <taxon>Gunneridae</taxon>
        <taxon>Pentapetalae</taxon>
        <taxon>rosids</taxon>
        <taxon>malvids</taxon>
        <taxon>Malvales</taxon>
        <taxon>Malvaceae</taxon>
        <taxon>Malvoideae</taxon>
        <taxon>Gossypium</taxon>
    </lineage>
</organism>